<dbReference type="PANTHER" id="PTHR43775:SF37">
    <property type="entry name" value="SI:DKEY-61P9.11"/>
    <property type="match status" value="1"/>
</dbReference>
<organism evidence="5">
    <name type="scientific">Micromonas pusilla (strain CCMP1545)</name>
    <name type="common">Picoplanktonic green alga</name>
    <dbReference type="NCBI Taxonomy" id="564608"/>
    <lineage>
        <taxon>Eukaryota</taxon>
        <taxon>Viridiplantae</taxon>
        <taxon>Chlorophyta</taxon>
        <taxon>Mamiellophyceae</taxon>
        <taxon>Mamiellales</taxon>
        <taxon>Mamiellaceae</taxon>
        <taxon>Micromonas</taxon>
    </lineage>
</organism>
<evidence type="ECO:0000259" key="3">
    <source>
        <dbReference type="PROSITE" id="PS52004"/>
    </source>
</evidence>
<dbReference type="Pfam" id="PF02801">
    <property type="entry name" value="Ketoacyl-synt_C"/>
    <property type="match status" value="1"/>
</dbReference>
<dbReference type="GO" id="GO:0006633">
    <property type="term" value="P:fatty acid biosynthetic process"/>
    <property type="evidence" value="ECO:0007669"/>
    <property type="project" value="TreeGrafter"/>
</dbReference>
<dbReference type="InterPro" id="IPR016039">
    <property type="entry name" value="Thiolase-like"/>
</dbReference>
<dbReference type="PANTHER" id="PTHR43775">
    <property type="entry name" value="FATTY ACID SYNTHASE"/>
    <property type="match status" value="1"/>
</dbReference>
<dbReference type="PROSITE" id="PS52004">
    <property type="entry name" value="KS3_2"/>
    <property type="match status" value="1"/>
</dbReference>
<dbReference type="Proteomes" id="UP000001876">
    <property type="component" value="Unassembled WGS sequence"/>
</dbReference>
<keyword evidence="2" id="KW-0597">Phosphoprotein</keyword>
<feature type="domain" description="Ketosynthase family 3 (KS3)" evidence="3">
    <location>
        <begin position="1"/>
        <end position="264"/>
    </location>
</feature>
<dbReference type="InterPro" id="IPR020841">
    <property type="entry name" value="PKS_Beta-ketoAc_synthase_dom"/>
</dbReference>
<dbReference type="GO" id="GO:0004312">
    <property type="term" value="F:fatty acid synthase activity"/>
    <property type="evidence" value="ECO:0007669"/>
    <property type="project" value="TreeGrafter"/>
</dbReference>
<dbReference type="InterPro" id="IPR014031">
    <property type="entry name" value="Ketoacyl_synth_C"/>
</dbReference>
<dbReference type="InterPro" id="IPR050091">
    <property type="entry name" value="PKS_NRPS_Biosynth_Enz"/>
</dbReference>
<evidence type="ECO:0000256" key="2">
    <source>
        <dbReference type="ARBA" id="ARBA00022553"/>
    </source>
</evidence>
<dbReference type="SUPFAM" id="SSF53901">
    <property type="entry name" value="Thiolase-like"/>
    <property type="match status" value="2"/>
</dbReference>
<dbReference type="STRING" id="564608.C1N6L0"/>
<dbReference type="eggNOG" id="KOG1202">
    <property type="taxonomic scope" value="Eukaryota"/>
</dbReference>
<evidence type="ECO:0000313" key="5">
    <source>
        <dbReference type="Proteomes" id="UP000001876"/>
    </source>
</evidence>
<gene>
    <name evidence="4" type="ORF">MICPUCDRAFT_11321</name>
</gene>
<proteinExistence type="predicted"/>
<dbReference type="GeneID" id="9689007"/>
<reference evidence="4 5" key="1">
    <citation type="journal article" date="2009" name="Science">
        <title>Green evolution and dynamic adaptations revealed by genomes of the marine picoeukaryotes Micromonas.</title>
        <authorList>
            <person name="Worden A.Z."/>
            <person name="Lee J.H."/>
            <person name="Mock T."/>
            <person name="Rouze P."/>
            <person name="Simmons M.P."/>
            <person name="Aerts A.L."/>
            <person name="Allen A.E."/>
            <person name="Cuvelier M.L."/>
            <person name="Derelle E."/>
            <person name="Everett M.V."/>
            <person name="Foulon E."/>
            <person name="Grimwood J."/>
            <person name="Gundlach H."/>
            <person name="Henrissat B."/>
            <person name="Napoli C."/>
            <person name="McDonald S.M."/>
            <person name="Parker M.S."/>
            <person name="Rombauts S."/>
            <person name="Salamov A."/>
            <person name="Von Dassow P."/>
            <person name="Badger J.H."/>
            <person name="Coutinho P.M."/>
            <person name="Demir E."/>
            <person name="Dubchak I."/>
            <person name="Gentemann C."/>
            <person name="Eikrem W."/>
            <person name="Gready J.E."/>
            <person name="John U."/>
            <person name="Lanier W."/>
            <person name="Lindquist E.A."/>
            <person name="Lucas S."/>
            <person name="Mayer K.F."/>
            <person name="Moreau H."/>
            <person name="Not F."/>
            <person name="Otillar R."/>
            <person name="Panaud O."/>
            <person name="Pangilinan J."/>
            <person name="Paulsen I."/>
            <person name="Piegu B."/>
            <person name="Poliakov A."/>
            <person name="Robbens S."/>
            <person name="Schmutz J."/>
            <person name="Toulza E."/>
            <person name="Wyss T."/>
            <person name="Zelensky A."/>
            <person name="Zhou K."/>
            <person name="Armbrust E.V."/>
            <person name="Bhattacharya D."/>
            <person name="Goodenough U.W."/>
            <person name="Van de Peer Y."/>
            <person name="Grigoriev I.V."/>
        </authorList>
    </citation>
    <scope>NUCLEOTIDE SEQUENCE [LARGE SCALE GENOMIC DNA]</scope>
    <source>
        <strain evidence="4 5">CCMP1545</strain>
    </source>
</reference>
<dbReference type="Pfam" id="PF00109">
    <property type="entry name" value="ketoacyl-synt"/>
    <property type="match status" value="1"/>
</dbReference>
<dbReference type="AlphaFoldDB" id="C1N6L0"/>
<dbReference type="RefSeq" id="XP_003063566.1">
    <property type="nucleotide sequence ID" value="XM_003063520.1"/>
</dbReference>
<evidence type="ECO:0000313" key="4">
    <source>
        <dbReference type="EMBL" id="EEH51939.1"/>
    </source>
</evidence>
<protein>
    <submittedName>
        <fullName evidence="4">Predicted protein</fullName>
    </submittedName>
</protein>
<evidence type="ECO:0000256" key="1">
    <source>
        <dbReference type="ARBA" id="ARBA00022450"/>
    </source>
</evidence>
<dbReference type="Gene3D" id="3.40.47.10">
    <property type="match status" value="1"/>
</dbReference>
<accession>C1N6L0</accession>
<dbReference type="EMBL" id="GG663749">
    <property type="protein sequence ID" value="EEH51939.1"/>
    <property type="molecule type" value="Genomic_DNA"/>
</dbReference>
<feature type="non-terminal residue" evidence="4">
    <location>
        <position position="264"/>
    </location>
</feature>
<keyword evidence="5" id="KW-1185">Reference proteome</keyword>
<sequence length="264" mass="26731">EAMHLDPRQRVLVADVSAAWTAAATTTAKQRTNDVAVFTGVAGKDYALLLKSCGVQIGTFTGTGNEASVTCGRVMFSLGFTGASAAIDTACSSSLVAASFALDAVRRSFDGLGRVDRAPRTAHAFAAGASLMLTPDMHLTLGGAGMLSHFGRCMTLDASADGYGRGEACACVLIACGDANEREEDEDTIKGDAVVAFAGSAVNQDGRSSSLTAPNGPSQRAVVREAAFGFGSGSGSGSGAVTEERVGGTRLLQMHGTGTPLGDP</sequence>
<dbReference type="KEGG" id="mpp:MICPUCDRAFT_11321"/>
<dbReference type="InterPro" id="IPR014030">
    <property type="entry name" value="Ketoacyl_synth_N"/>
</dbReference>
<dbReference type="SMART" id="SM00825">
    <property type="entry name" value="PKS_KS"/>
    <property type="match status" value="1"/>
</dbReference>
<dbReference type="CDD" id="cd00833">
    <property type="entry name" value="PKS"/>
    <property type="match status" value="1"/>
</dbReference>
<keyword evidence="1" id="KW-0596">Phosphopantetheine</keyword>
<feature type="non-terminal residue" evidence="4">
    <location>
        <position position="1"/>
    </location>
</feature>
<name>C1N6L0_MICPC</name>
<dbReference type="OrthoDB" id="514228at2759"/>